<gene>
    <name evidence="1" type="ORF">IE53DRAFT_391274</name>
</gene>
<reference evidence="1 2" key="1">
    <citation type="journal article" date="2018" name="Mol. Biol. Evol.">
        <title>Broad Genomic Sampling Reveals a Smut Pathogenic Ancestry of the Fungal Clade Ustilaginomycotina.</title>
        <authorList>
            <person name="Kijpornyongpan T."/>
            <person name="Mondo S.J."/>
            <person name="Barry K."/>
            <person name="Sandor L."/>
            <person name="Lee J."/>
            <person name="Lipzen A."/>
            <person name="Pangilinan J."/>
            <person name="LaButti K."/>
            <person name="Hainaut M."/>
            <person name="Henrissat B."/>
            <person name="Grigoriev I.V."/>
            <person name="Spatafora J.W."/>
            <person name="Aime M.C."/>
        </authorList>
    </citation>
    <scope>NUCLEOTIDE SEQUENCE [LARGE SCALE GENOMIC DNA]</scope>
    <source>
        <strain evidence="1 2">SA 807</strain>
    </source>
</reference>
<evidence type="ECO:0000313" key="1">
    <source>
        <dbReference type="EMBL" id="PWN46551.1"/>
    </source>
</evidence>
<accession>A0ACD0NL55</accession>
<dbReference type="Proteomes" id="UP000245626">
    <property type="component" value="Unassembled WGS sequence"/>
</dbReference>
<name>A0ACD0NL55_9BASI</name>
<protein>
    <submittedName>
        <fullName evidence="1">Uncharacterized protein</fullName>
    </submittedName>
</protein>
<dbReference type="EMBL" id="KZ820903">
    <property type="protein sequence ID" value="PWN46551.1"/>
    <property type="molecule type" value="Genomic_DNA"/>
</dbReference>
<proteinExistence type="predicted"/>
<sequence>MPSSSTLGQPLSLVRLTSSLPYSTNRLFLPAYRTLASSSSSPSTSSSSSSPSPKSSTSSRSKLALRRGADLVGPPDPISNLRPVKYGSAFQPSSSIPSSPTSVSSPSSHPYSLSEFKPTSFQDGGWNPRRRAKGSKPRMIPTRSHSDYYQRLLERLEEAELVYRLRMTRSDSFSQNFWSDNNKRFNSALEDFTESYNHQSYNRHVSISTSVEGREEQEKGQEVGKVTSTTSSQGSSAKGKEAEGKGLGDGEVSNTVGEKGEGPPSIKTPRTVRSELDLDSDSLAGFYSTWLQNNAKSHRDYNNRLWYQTFNDLHPAARYQRLRVWANLVRRFENALGWGI</sequence>
<evidence type="ECO:0000313" key="2">
    <source>
        <dbReference type="Proteomes" id="UP000245626"/>
    </source>
</evidence>
<keyword evidence="2" id="KW-1185">Reference proteome</keyword>
<organism evidence="1 2">
    <name type="scientific">Violaceomyces palustris</name>
    <dbReference type="NCBI Taxonomy" id="1673888"/>
    <lineage>
        <taxon>Eukaryota</taxon>
        <taxon>Fungi</taxon>
        <taxon>Dikarya</taxon>
        <taxon>Basidiomycota</taxon>
        <taxon>Ustilaginomycotina</taxon>
        <taxon>Ustilaginomycetes</taxon>
        <taxon>Violaceomycetales</taxon>
        <taxon>Violaceomycetaceae</taxon>
        <taxon>Violaceomyces</taxon>
    </lineage>
</organism>